<protein>
    <submittedName>
        <fullName evidence="5">NUDIX hydrolase</fullName>
    </submittedName>
</protein>
<dbReference type="InterPro" id="IPR020476">
    <property type="entry name" value="Nudix_hydrolase"/>
</dbReference>
<gene>
    <name evidence="5" type="ordered locus">Sden_0906</name>
</gene>
<name>Q12QT2_SHEDO</name>
<dbReference type="PRINTS" id="PR00502">
    <property type="entry name" value="NUDIXFAMILY"/>
</dbReference>
<evidence type="ECO:0000256" key="1">
    <source>
        <dbReference type="ARBA" id="ARBA00001946"/>
    </source>
</evidence>
<dbReference type="STRING" id="318161.Sden_0906"/>
<dbReference type="HOGENOM" id="CLU_106692_0_0_6"/>
<dbReference type="Proteomes" id="UP000001982">
    <property type="component" value="Chromosome"/>
</dbReference>
<comment type="cofactor">
    <cofactor evidence="1">
        <name>Mg(2+)</name>
        <dbReference type="ChEBI" id="CHEBI:18420"/>
    </cofactor>
</comment>
<proteinExistence type="inferred from homology"/>
<dbReference type="PANTHER" id="PTHR43046">
    <property type="entry name" value="GDP-MANNOSE MANNOSYL HYDROLASE"/>
    <property type="match status" value="1"/>
</dbReference>
<dbReference type="InterPro" id="IPR015797">
    <property type="entry name" value="NUDIX_hydrolase-like_dom_sf"/>
</dbReference>
<evidence type="ECO:0000256" key="3">
    <source>
        <dbReference type="RuleBase" id="RU003476"/>
    </source>
</evidence>
<dbReference type="Pfam" id="PF00293">
    <property type="entry name" value="NUDIX"/>
    <property type="match status" value="1"/>
</dbReference>
<dbReference type="AlphaFoldDB" id="Q12QT2"/>
<dbReference type="Gene3D" id="3.90.79.10">
    <property type="entry name" value="Nucleoside Triphosphate Pyrophosphohydrolase"/>
    <property type="match status" value="1"/>
</dbReference>
<dbReference type="EMBL" id="CP000302">
    <property type="protein sequence ID" value="ABE54194.1"/>
    <property type="molecule type" value="Genomic_DNA"/>
</dbReference>
<dbReference type="RefSeq" id="WP_011495358.1">
    <property type="nucleotide sequence ID" value="NC_007954.1"/>
</dbReference>
<dbReference type="InterPro" id="IPR000086">
    <property type="entry name" value="NUDIX_hydrolase_dom"/>
</dbReference>
<dbReference type="eggNOG" id="COG0494">
    <property type="taxonomic scope" value="Bacteria"/>
</dbReference>
<evidence type="ECO:0000313" key="6">
    <source>
        <dbReference type="Proteomes" id="UP000001982"/>
    </source>
</evidence>
<dbReference type="PROSITE" id="PS00893">
    <property type="entry name" value="NUDIX_BOX"/>
    <property type="match status" value="1"/>
</dbReference>
<dbReference type="PROSITE" id="PS51462">
    <property type="entry name" value="NUDIX"/>
    <property type="match status" value="1"/>
</dbReference>
<dbReference type="OrthoDB" id="9804442at2"/>
<comment type="similarity">
    <text evidence="3">Belongs to the Nudix hydrolase family.</text>
</comment>
<dbReference type="SUPFAM" id="SSF55811">
    <property type="entry name" value="Nudix"/>
    <property type="match status" value="1"/>
</dbReference>
<organism evidence="5 6">
    <name type="scientific">Shewanella denitrificans (strain OS217 / ATCC BAA-1090 / DSM 15013)</name>
    <dbReference type="NCBI Taxonomy" id="318161"/>
    <lineage>
        <taxon>Bacteria</taxon>
        <taxon>Pseudomonadati</taxon>
        <taxon>Pseudomonadota</taxon>
        <taxon>Gammaproteobacteria</taxon>
        <taxon>Alteromonadales</taxon>
        <taxon>Shewanellaceae</taxon>
        <taxon>Shewanella</taxon>
    </lineage>
</organism>
<keyword evidence="6" id="KW-1185">Reference proteome</keyword>
<dbReference type="PANTHER" id="PTHR43046:SF15">
    <property type="entry name" value="MUTT_NUDIX FAMILY PROTEIN"/>
    <property type="match status" value="1"/>
</dbReference>
<dbReference type="KEGG" id="sdn:Sden_0906"/>
<feature type="domain" description="Nudix hydrolase" evidence="4">
    <location>
        <begin position="25"/>
        <end position="165"/>
    </location>
</feature>
<dbReference type="GO" id="GO:0016787">
    <property type="term" value="F:hydrolase activity"/>
    <property type="evidence" value="ECO:0007669"/>
    <property type="project" value="UniProtKB-KW"/>
</dbReference>
<dbReference type="CDD" id="cd02883">
    <property type="entry name" value="NUDIX_Hydrolase"/>
    <property type="match status" value="1"/>
</dbReference>
<keyword evidence="2 3" id="KW-0378">Hydrolase</keyword>
<evidence type="ECO:0000313" key="5">
    <source>
        <dbReference type="EMBL" id="ABE54194.1"/>
    </source>
</evidence>
<sequence length="187" mass="21356">MRHLATNYHHDTPKEFVALHQSAMLTRPATRAIVLKGQQILLLYTERYHDYSLPGGGVDEGEAIELGLIRELREETGAKGVSQIRPFGVYEEYRPWRRDGYSVLKMLSYCFTCQIEAELGDTEFEPHEINNGMTPVWVDIDEAINHNLSTMANSEKKGLSIERETFLLQLIRDELIQPSSLHANALK</sequence>
<reference evidence="5 6" key="1">
    <citation type="submission" date="2006-03" db="EMBL/GenBank/DDBJ databases">
        <title>Complete sequence of Shewanella denitrificans OS217.</title>
        <authorList>
            <consortium name="US DOE Joint Genome Institute"/>
            <person name="Copeland A."/>
            <person name="Lucas S."/>
            <person name="Lapidus A."/>
            <person name="Barry K."/>
            <person name="Detter J.C."/>
            <person name="Glavina del Rio T."/>
            <person name="Hammon N."/>
            <person name="Israni S."/>
            <person name="Dalin E."/>
            <person name="Tice H."/>
            <person name="Pitluck S."/>
            <person name="Brettin T."/>
            <person name="Bruce D."/>
            <person name="Han C."/>
            <person name="Tapia R."/>
            <person name="Gilna P."/>
            <person name="Kiss H."/>
            <person name="Schmutz J."/>
            <person name="Larimer F."/>
            <person name="Land M."/>
            <person name="Hauser L."/>
            <person name="Kyrpides N."/>
            <person name="Lykidis A."/>
            <person name="Richardson P."/>
        </authorList>
    </citation>
    <scope>NUCLEOTIDE SEQUENCE [LARGE SCALE GENOMIC DNA]</scope>
    <source>
        <strain evidence="6">OS217 / ATCC BAA-1090 / DSM 15013</strain>
    </source>
</reference>
<evidence type="ECO:0000259" key="4">
    <source>
        <dbReference type="PROSITE" id="PS51462"/>
    </source>
</evidence>
<evidence type="ECO:0000256" key="2">
    <source>
        <dbReference type="ARBA" id="ARBA00022801"/>
    </source>
</evidence>
<accession>Q12QT2</accession>
<dbReference type="InterPro" id="IPR020084">
    <property type="entry name" value="NUDIX_hydrolase_CS"/>
</dbReference>